<protein>
    <submittedName>
        <fullName evidence="1">Uncharacterized protein</fullName>
    </submittedName>
</protein>
<organism evidence="1 2">
    <name type="scientific">Allacma fusca</name>
    <dbReference type="NCBI Taxonomy" id="39272"/>
    <lineage>
        <taxon>Eukaryota</taxon>
        <taxon>Metazoa</taxon>
        <taxon>Ecdysozoa</taxon>
        <taxon>Arthropoda</taxon>
        <taxon>Hexapoda</taxon>
        <taxon>Collembola</taxon>
        <taxon>Symphypleona</taxon>
        <taxon>Sminthuridae</taxon>
        <taxon>Allacma</taxon>
    </lineage>
</organism>
<dbReference type="Pfam" id="PF03564">
    <property type="entry name" value="DUF1759"/>
    <property type="match status" value="1"/>
</dbReference>
<keyword evidence="2" id="KW-1185">Reference proteome</keyword>
<dbReference type="InterPro" id="IPR005312">
    <property type="entry name" value="DUF1759"/>
</dbReference>
<dbReference type="EMBL" id="CAJVCH010133644">
    <property type="protein sequence ID" value="CAG7726301.1"/>
    <property type="molecule type" value="Genomic_DNA"/>
</dbReference>
<evidence type="ECO:0000313" key="1">
    <source>
        <dbReference type="EMBL" id="CAG7726301.1"/>
    </source>
</evidence>
<gene>
    <name evidence="1" type="ORF">AFUS01_LOCUS15219</name>
</gene>
<reference evidence="1" key="1">
    <citation type="submission" date="2021-06" db="EMBL/GenBank/DDBJ databases">
        <authorList>
            <person name="Hodson N. C."/>
            <person name="Mongue J. A."/>
            <person name="Jaron S. K."/>
        </authorList>
    </citation>
    <scope>NUCLEOTIDE SEQUENCE</scope>
</reference>
<sequence length="71" mass="7765">MVHSNSSLSAAQKLQHLKVALKGESARLIENVQVTDANYQGAWDVLQDRNLASSYADSSPQPMKLLANLKI</sequence>
<comment type="caution">
    <text evidence="1">The sequence shown here is derived from an EMBL/GenBank/DDBJ whole genome shotgun (WGS) entry which is preliminary data.</text>
</comment>
<name>A0A8J2K259_9HEXA</name>
<dbReference type="OrthoDB" id="7762859at2759"/>
<evidence type="ECO:0000313" key="2">
    <source>
        <dbReference type="Proteomes" id="UP000708208"/>
    </source>
</evidence>
<proteinExistence type="predicted"/>
<dbReference type="Proteomes" id="UP000708208">
    <property type="component" value="Unassembled WGS sequence"/>
</dbReference>
<accession>A0A8J2K259</accession>
<dbReference type="AlphaFoldDB" id="A0A8J2K259"/>